<dbReference type="PANTHER" id="PTHR34824:SF1">
    <property type="entry name" value="HEAT-INDUCIBLE TRANSCRIPTION REPRESSOR HRCA"/>
    <property type="match status" value="1"/>
</dbReference>
<dbReference type="SUPFAM" id="SSF55781">
    <property type="entry name" value="GAF domain-like"/>
    <property type="match status" value="1"/>
</dbReference>
<dbReference type="Gene3D" id="3.30.390.60">
    <property type="entry name" value="Heat-inducible transcription repressor hrca homolog, domain 3"/>
    <property type="match status" value="1"/>
</dbReference>
<dbReference type="InterPro" id="IPR036388">
    <property type="entry name" value="WH-like_DNA-bd_sf"/>
</dbReference>
<dbReference type="SUPFAM" id="SSF46785">
    <property type="entry name" value="Winged helix' DNA-binding domain"/>
    <property type="match status" value="1"/>
</dbReference>
<keyword evidence="1 5" id="KW-0678">Repressor</keyword>
<dbReference type="GO" id="GO:0003677">
    <property type="term" value="F:DNA binding"/>
    <property type="evidence" value="ECO:0007669"/>
    <property type="project" value="InterPro"/>
</dbReference>
<sequence>MVSSGSKKQQRETSILLGITDLYIKTGKPIGSNTLKDSGFGHLSSATIRNYFSKLEESGYLEQQHSSGGRIPTDLAYKYYAKQTESKDTLSKARKKAIESDLQFKDKEVIGYLNKVVNLISDSTDCAAFITSPRFDQDFITSVKLLSLEGGRALAIMLTSFGMVHTEVLYTDMKLSNFCLKRIEIYFHFRMTGLDKPELDEDELKLAEHFYNELMLRHIVGHATFIQDDLYKTGFSKLLNYFEFREAESLANGLSIFENPNLMHKLCDEVCKENHLKFWIGDDLENYVSENSECAIIMVPYHIRQKPVGAIGILGPTRIPYRKLFEILKTTSKTLSDTLNSLLFKHQISYRMPKSNALDYKNSPSHLKRTENLLLDDRSKPR</sequence>
<dbReference type="GO" id="GO:0045892">
    <property type="term" value="P:negative regulation of DNA-templated transcription"/>
    <property type="evidence" value="ECO:0007669"/>
    <property type="project" value="UniProtKB-UniRule"/>
</dbReference>
<evidence type="ECO:0000256" key="4">
    <source>
        <dbReference type="ARBA" id="ARBA00023163"/>
    </source>
</evidence>
<keyword evidence="3 5" id="KW-0346">Stress response</keyword>
<feature type="domain" description="Heat-inducible transcription repressor HrcA C-terminal" evidence="6">
    <location>
        <begin position="113"/>
        <end position="323"/>
    </location>
</feature>
<evidence type="ECO:0000313" key="8">
    <source>
        <dbReference type="Proteomes" id="UP000217838"/>
    </source>
</evidence>
<keyword evidence="4 5" id="KW-0804">Transcription</keyword>
<dbReference type="Gene3D" id="1.10.10.10">
    <property type="entry name" value="Winged helix-like DNA-binding domain superfamily/Winged helix DNA-binding domain"/>
    <property type="match status" value="1"/>
</dbReference>
<dbReference type="InterPro" id="IPR036390">
    <property type="entry name" value="WH_DNA-bd_sf"/>
</dbReference>
<protein>
    <recommendedName>
        <fullName evidence="5">Heat-inducible transcription repressor HrcA</fullName>
    </recommendedName>
</protein>
<evidence type="ECO:0000256" key="1">
    <source>
        <dbReference type="ARBA" id="ARBA00022491"/>
    </source>
</evidence>
<evidence type="ECO:0000256" key="2">
    <source>
        <dbReference type="ARBA" id="ARBA00023015"/>
    </source>
</evidence>
<evidence type="ECO:0000256" key="5">
    <source>
        <dbReference type="HAMAP-Rule" id="MF_00081"/>
    </source>
</evidence>
<accession>A0A2A4YH08</accession>
<dbReference type="PANTHER" id="PTHR34824">
    <property type="entry name" value="HEAT-INDUCIBLE TRANSCRIPTION REPRESSOR HRCA"/>
    <property type="match status" value="1"/>
</dbReference>
<dbReference type="Pfam" id="PF01628">
    <property type="entry name" value="HrcA"/>
    <property type="match status" value="1"/>
</dbReference>
<dbReference type="InterPro" id="IPR002571">
    <property type="entry name" value="HrcA"/>
</dbReference>
<reference evidence="8" key="1">
    <citation type="submission" date="2017-08" db="EMBL/GenBank/DDBJ databases">
        <title>A dynamic microbial community with high functional redundancy inhabits the cold, oxic subseafloor aquifer.</title>
        <authorList>
            <person name="Tully B.J."/>
            <person name="Wheat C.G."/>
            <person name="Glazer B.T."/>
            <person name="Huber J.A."/>
        </authorList>
    </citation>
    <scope>NUCLEOTIDE SEQUENCE [LARGE SCALE GENOMIC DNA]</scope>
</reference>
<comment type="similarity">
    <text evidence="5">Belongs to the HrcA family.</text>
</comment>
<dbReference type="NCBIfam" id="TIGR00331">
    <property type="entry name" value="hrcA"/>
    <property type="match status" value="1"/>
</dbReference>
<dbReference type="InterPro" id="IPR029016">
    <property type="entry name" value="GAF-like_dom_sf"/>
</dbReference>
<name>A0A2A4YH08_UNCAE</name>
<evidence type="ECO:0000259" key="6">
    <source>
        <dbReference type="Pfam" id="PF01628"/>
    </source>
</evidence>
<dbReference type="PIRSF" id="PIRSF005485">
    <property type="entry name" value="HrcA"/>
    <property type="match status" value="1"/>
</dbReference>
<dbReference type="HAMAP" id="MF_00081">
    <property type="entry name" value="HrcA"/>
    <property type="match status" value="1"/>
</dbReference>
<gene>
    <name evidence="5" type="primary">hrcA</name>
    <name evidence="7" type="ORF">COB11_04510</name>
</gene>
<dbReference type="EMBL" id="NVUU01000048">
    <property type="protein sequence ID" value="PCI93971.1"/>
    <property type="molecule type" value="Genomic_DNA"/>
</dbReference>
<comment type="caution">
    <text evidence="7">The sequence shown here is derived from an EMBL/GenBank/DDBJ whole genome shotgun (WGS) entry which is preliminary data.</text>
</comment>
<dbReference type="InterPro" id="IPR021153">
    <property type="entry name" value="HrcA_C"/>
</dbReference>
<dbReference type="Proteomes" id="UP000217838">
    <property type="component" value="Unassembled WGS sequence"/>
</dbReference>
<keyword evidence="2 5" id="KW-0805">Transcription regulation</keyword>
<comment type="function">
    <text evidence="5">Negative regulator of class I heat shock genes (grpE-dnaK-dnaJ and groELS operons). Prevents heat-shock induction of these operons.</text>
</comment>
<dbReference type="Gene3D" id="3.30.450.40">
    <property type="match status" value="1"/>
</dbReference>
<dbReference type="InterPro" id="IPR023120">
    <property type="entry name" value="WHTH_transcript_rep_HrcA_IDD"/>
</dbReference>
<proteinExistence type="inferred from homology"/>
<evidence type="ECO:0000256" key="3">
    <source>
        <dbReference type="ARBA" id="ARBA00023016"/>
    </source>
</evidence>
<organism evidence="7 8">
    <name type="scientific">Aerophobetes bacterium</name>
    <dbReference type="NCBI Taxonomy" id="2030807"/>
    <lineage>
        <taxon>Bacteria</taxon>
        <taxon>Candidatus Aerophobota</taxon>
    </lineage>
</organism>
<dbReference type="AlphaFoldDB" id="A0A2A4YH08"/>
<evidence type="ECO:0000313" key="7">
    <source>
        <dbReference type="EMBL" id="PCI93971.1"/>
    </source>
</evidence>